<dbReference type="RefSeq" id="WP_124794670.1">
    <property type="nucleotide sequence ID" value="NZ_RQYC01000006.1"/>
</dbReference>
<comment type="caution">
    <text evidence="1">The sequence shown here is derived from an EMBL/GenBank/DDBJ whole genome shotgun (WGS) entry which is preliminary data.</text>
</comment>
<gene>
    <name evidence="1" type="ORF">EII21_05810</name>
</gene>
<dbReference type="EMBL" id="RQYC01000006">
    <property type="protein sequence ID" value="RRD90433.1"/>
    <property type="molecule type" value="Genomic_DNA"/>
</dbReference>
<dbReference type="Proteomes" id="UP000269923">
    <property type="component" value="Unassembled WGS sequence"/>
</dbReference>
<dbReference type="Pfam" id="PF05939">
    <property type="entry name" value="Phage_min_tail"/>
    <property type="match status" value="1"/>
</dbReference>
<evidence type="ECO:0000313" key="2">
    <source>
        <dbReference type="Proteomes" id="UP000269923"/>
    </source>
</evidence>
<dbReference type="InterPro" id="IPR010265">
    <property type="entry name" value="Phage_lambda_TipM"/>
</dbReference>
<dbReference type="OrthoDB" id="8607203at2"/>
<protein>
    <submittedName>
        <fullName evidence="1">Phage tail protein</fullName>
    </submittedName>
</protein>
<evidence type="ECO:0000313" key="1">
    <source>
        <dbReference type="EMBL" id="RRD90433.1"/>
    </source>
</evidence>
<name>A0A3P2A9Y1_9NEIS</name>
<dbReference type="AlphaFoldDB" id="A0A3P2A9Y1"/>
<proteinExistence type="predicted"/>
<accession>A0A3P2A9Y1</accession>
<organism evidence="1 2">
    <name type="scientific">Conchiformibius steedae</name>
    <dbReference type="NCBI Taxonomy" id="153493"/>
    <lineage>
        <taxon>Bacteria</taxon>
        <taxon>Pseudomonadati</taxon>
        <taxon>Pseudomonadota</taxon>
        <taxon>Betaproteobacteria</taxon>
        <taxon>Neisseriales</taxon>
        <taxon>Neisseriaceae</taxon>
        <taxon>Conchiformibius</taxon>
    </lineage>
</organism>
<keyword evidence="2" id="KW-1185">Reference proteome</keyword>
<sequence>MAEKRKEVFRWRTKSADHAETVRFDVRDVQLGDGYKQVQPKGINTRRRLWAVSVIGSKGTIEQIAAFFDRHAGVKSFIWEKNDVEVRVKEYERKTQGGIVWEISFKFEEV</sequence>
<reference evidence="1 2" key="1">
    <citation type="submission" date="2018-11" db="EMBL/GenBank/DDBJ databases">
        <title>Genomes From Bacteria Associated with the Canine Oral Cavity: a Test Case for Automated Genome-Based Taxonomic Assignment.</title>
        <authorList>
            <person name="Coil D.A."/>
            <person name="Jospin G."/>
            <person name="Darling A.E."/>
            <person name="Wallis C."/>
            <person name="Davis I.J."/>
            <person name="Harris S."/>
            <person name="Eisen J.A."/>
            <person name="Holcombe L.J."/>
            <person name="O'Flynn C."/>
        </authorList>
    </citation>
    <scope>NUCLEOTIDE SEQUENCE [LARGE SCALE GENOMIC DNA]</scope>
    <source>
        <strain evidence="1 2">COT-280</strain>
    </source>
</reference>